<protein>
    <submittedName>
        <fullName evidence="1">Uncharacterized protein</fullName>
    </submittedName>
</protein>
<dbReference type="EMBL" id="VOIH02000004">
    <property type="protein sequence ID" value="KAF3448562.1"/>
    <property type="molecule type" value="Genomic_DNA"/>
</dbReference>
<dbReference type="Proteomes" id="UP000796880">
    <property type="component" value="Unassembled WGS sequence"/>
</dbReference>
<dbReference type="AlphaFoldDB" id="A0A8K0H9P2"/>
<name>A0A8K0H9P2_9ROSA</name>
<proteinExistence type="predicted"/>
<evidence type="ECO:0000313" key="2">
    <source>
        <dbReference type="Proteomes" id="UP000796880"/>
    </source>
</evidence>
<evidence type="ECO:0000313" key="1">
    <source>
        <dbReference type="EMBL" id="KAF3448562.1"/>
    </source>
</evidence>
<organism evidence="1 2">
    <name type="scientific">Rhamnella rubrinervis</name>
    <dbReference type="NCBI Taxonomy" id="2594499"/>
    <lineage>
        <taxon>Eukaryota</taxon>
        <taxon>Viridiplantae</taxon>
        <taxon>Streptophyta</taxon>
        <taxon>Embryophyta</taxon>
        <taxon>Tracheophyta</taxon>
        <taxon>Spermatophyta</taxon>
        <taxon>Magnoliopsida</taxon>
        <taxon>eudicotyledons</taxon>
        <taxon>Gunneridae</taxon>
        <taxon>Pentapetalae</taxon>
        <taxon>rosids</taxon>
        <taxon>fabids</taxon>
        <taxon>Rosales</taxon>
        <taxon>Rhamnaceae</taxon>
        <taxon>rhamnoid group</taxon>
        <taxon>Rhamneae</taxon>
        <taxon>Rhamnella</taxon>
    </lineage>
</organism>
<gene>
    <name evidence="1" type="ORF">FNV43_RR09275</name>
</gene>
<sequence length="114" mass="12094">MKRKKKLGEGESFTDLGRLESAEARSWTEKRIGAVGDWAALPGRRSLGAASRVKSSGGSGVRTWRAWLGDCRLGSAIQAGGAALGFRRRAGGATEAGGYGVERWKADRSGERKA</sequence>
<accession>A0A8K0H9P2</accession>
<comment type="caution">
    <text evidence="1">The sequence shown here is derived from an EMBL/GenBank/DDBJ whole genome shotgun (WGS) entry which is preliminary data.</text>
</comment>
<reference evidence="1" key="1">
    <citation type="submission" date="2020-03" db="EMBL/GenBank/DDBJ databases">
        <title>A high-quality chromosome-level genome assembly of a woody plant with both climbing and erect habits, Rhamnella rubrinervis.</title>
        <authorList>
            <person name="Lu Z."/>
            <person name="Yang Y."/>
            <person name="Zhu X."/>
            <person name="Sun Y."/>
        </authorList>
    </citation>
    <scope>NUCLEOTIDE SEQUENCE</scope>
    <source>
        <strain evidence="1">BYM</strain>
        <tissue evidence="1">Leaf</tissue>
    </source>
</reference>
<keyword evidence="2" id="KW-1185">Reference proteome</keyword>